<evidence type="ECO:0000256" key="2">
    <source>
        <dbReference type="ARBA" id="ARBA00005643"/>
    </source>
</evidence>
<dbReference type="GO" id="GO:0005096">
    <property type="term" value="F:GTPase activator activity"/>
    <property type="evidence" value="ECO:0007669"/>
    <property type="project" value="InterPro"/>
</dbReference>
<dbReference type="InterPro" id="IPR036390">
    <property type="entry name" value="WH_DNA-bd_sf"/>
</dbReference>
<dbReference type="GO" id="GO:0035556">
    <property type="term" value="P:intracellular signal transduction"/>
    <property type="evidence" value="ECO:0007669"/>
    <property type="project" value="InterPro"/>
</dbReference>
<comment type="subcellular location">
    <subcellularLocation>
        <location evidence="1">Vacuole membrane</location>
        <topology evidence="1">Peripheral membrane protein</topology>
    </subcellularLocation>
</comment>
<dbReference type="InterPro" id="IPR048255">
    <property type="entry name" value="IML1_N"/>
</dbReference>
<evidence type="ECO:0000256" key="1">
    <source>
        <dbReference type="ARBA" id="ARBA00004148"/>
    </source>
</evidence>
<feature type="compositionally biased region" description="Low complexity" evidence="5">
    <location>
        <begin position="680"/>
        <end position="700"/>
    </location>
</feature>
<dbReference type="PANTHER" id="PTHR13179">
    <property type="entry name" value="DEP DOMAIN CONTAINING PROTEIN 5"/>
    <property type="match status" value="1"/>
</dbReference>
<feature type="region of interest" description="Disordered" evidence="5">
    <location>
        <begin position="669"/>
        <end position="713"/>
    </location>
</feature>
<dbReference type="Pfam" id="PF00610">
    <property type="entry name" value="DEP"/>
    <property type="match status" value="1"/>
</dbReference>
<dbReference type="GO" id="GO:0005774">
    <property type="term" value="C:vacuolar membrane"/>
    <property type="evidence" value="ECO:0007669"/>
    <property type="project" value="UniProtKB-SubCell"/>
</dbReference>
<dbReference type="STRING" id="68775.A0A5C3LV14"/>
<gene>
    <name evidence="7" type="ORF">BDQ12DRAFT_736999</name>
</gene>
<sequence length="1533" mass="173494">MTTSRAESQVSGYGRRRSNTAQSILRPIPVLPLKIGDSKVLNSWVHDVKESATLIFNHVWWPGVAEGDLLRVLGSSSEDPQASFLFTVPKDDGCSKPQLQISIPKPIAEVFDLRNNGEVTVTKVDKDSCCADYVELIFQDQYLGRNDMWRLGEHLVGQCIYTDQEVSFIGGIAAKINRIYIDGKTVSSACMTSSTKAIYRSLSAKVTIFIQVCRELWEFAGDGERYNEKIVHSFLPALFAKWREAGTNHTVTIVLISRVFYDESEIDYAAGPLRRDERGRWYKDFYKVITDLEVIHEWKPTLVSLKNSFWDFQRDILLTHHYHRETLAPGIGPTMPVRLVGRISYAHDGPILEALNLGLNPTETHYIDRSLSLTGATTMLISPGTGYFRVSKQLLRLTTTRMLDQGFVLHLVLLTKPPLHQSPIFSFQGMEPATKPEKDEKFDPQTLDPLWGGDDDLVDERKKKTFWWEPFWISTTFWDKQMDLPFRHDRFIARAKMHEIQMLGLLEHDVLSSIEVPFLPDRKEDYPSVLPTQDTSNEKTLFKAAADKFDMDIFALKTQHALDPLPAPATISGPVPYRPTSERKNSHRNSIANTRITTIEESPRRIIKELPPEGPPGSLLGAPIEHSKSPSSSIKSGISGTSASSKATGARTPAKGTLASKLAPSWLFNPFRSGPSEPQTSQVSASASPRSSTPSSPSQSNNNHLANTPGSPIRMPIAAKATIAQSSQPRPVLPVPMAIKMSSSHSGSRSSLSRTFEEETLVPHRGSFIRRSPMSTPPPRDESSAAKRRSNASTLAQSYTSSSPGSYSNPSQPQLAVSYTQASMARRWQHILPQPLYKHDIKWKALITPGCLPLTVEHFPTASELVASFDVFNYDFVLDPQEMRSFLVKPPPLKGTSDDMRRAWALSVMRGMVAVRLAQGFQFVLRPHKNGRGEDKVVSRRHNKAFEEDDLMPKPIGASDILRSPDDPVYLSMTNEIHRILYTGDAIQVRRYVRRVSPTRSFDYQCLIWPKLGGGYTELSTTFSSHGLENYGWNRLDMLVAGYEHNFNESLRYWRTRFVIIPTDESPQVNVGPSGEKLNDEEARILGIEKLAEQFTKLRWQPPDERVNQPAPPVRFLPTTLDPAISVLDEALMDQLDQIHAAGPLKKKMKSEREIGEMSLSAIAKAMREEEGVPIKHYHWHRSQYPNSFIGFDFVSWLAREFRDVSSRTQGTEWGVKFLEQGLFEHVRGKHGFLDGHYFYRLKGEYSVPMTPKGWFRRYGPGDDVNHRSGYYPSSVPRTKAPARRNKKRLILSQTMVIDIDPNKRSDQAESVVLHHDIIHNPATVFHFELQWIGTTARCIEDQLRQWSRTIERYGLKLVEAYVTQISDIRDRNAFQSCFPLRLAVPPPIVPELEKRVPEGTHTSKYFEYALLRKFGFILDVEAAELYPEQVDVVYSYRRSPFKYSQFVHRSGVAFVQVLGGSQGFLFLTNRLMGPGRMGTTLKNKDYKPAAAAEEIRVQMHQFCEDKKQLEEFYDEQLALLPPVPEEPPPLSI</sequence>
<dbReference type="InterPro" id="IPR036388">
    <property type="entry name" value="WH-like_DNA-bd_sf"/>
</dbReference>
<evidence type="ECO:0000256" key="3">
    <source>
        <dbReference type="ARBA" id="ARBA00018529"/>
    </source>
</evidence>
<comment type="similarity">
    <text evidence="2">Belongs to the IML1 family.</text>
</comment>
<dbReference type="OrthoDB" id="39497at2759"/>
<dbReference type="CDD" id="cd04449">
    <property type="entry name" value="DEP_DEPDC5-like"/>
    <property type="match status" value="1"/>
</dbReference>
<dbReference type="GO" id="GO:1904262">
    <property type="term" value="P:negative regulation of TORC1 signaling"/>
    <property type="evidence" value="ECO:0007669"/>
    <property type="project" value="TreeGrafter"/>
</dbReference>
<proteinExistence type="inferred from homology"/>
<reference evidence="7 8" key="1">
    <citation type="journal article" date="2019" name="Nat. Ecol. Evol.">
        <title>Megaphylogeny resolves global patterns of mushroom evolution.</title>
        <authorList>
            <person name="Varga T."/>
            <person name="Krizsan K."/>
            <person name="Foldi C."/>
            <person name="Dima B."/>
            <person name="Sanchez-Garcia M."/>
            <person name="Sanchez-Ramirez S."/>
            <person name="Szollosi G.J."/>
            <person name="Szarkandi J.G."/>
            <person name="Papp V."/>
            <person name="Albert L."/>
            <person name="Andreopoulos W."/>
            <person name="Angelini C."/>
            <person name="Antonin V."/>
            <person name="Barry K.W."/>
            <person name="Bougher N.L."/>
            <person name="Buchanan P."/>
            <person name="Buyck B."/>
            <person name="Bense V."/>
            <person name="Catcheside P."/>
            <person name="Chovatia M."/>
            <person name="Cooper J."/>
            <person name="Damon W."/>
            <person name="Desjardin D."/>
            <person name="Finy P."/>
            <person name="Geml J."/>
            <person name="Haridas S."/>
            <person name="Hughes K."/>
            <person name="Justo A."/>
            <person name="Karasinski D."/>
            <person name="Kautmanova I."/>
            <person name="Kiss B."/>
            <person name="Kocsube S."/>
            <person name="Kotiranta H."/>
            <person name="LaButti K.M."/>
            <person name="Lechner B.E."/>
            <person name="Liimatainen K."/>
            <person name="Lipzen A."/>
            <person name="Lukacs Z."/>
            <person name="Mihaltcheva S."/>
            <person name="Morgado L.N."/>
            <person name="Niskanen T."/>
            <person name="Noordeloos M.E."/>
            <person name="Ohm R.A."/>
            <person name="Ortiz-Santana B."/>
            <person name="Ovrebo C."/>
            <person name="Racz N."/>
            <person name="Riley R."/>
            <person name="Savchenko A."/>
            <person name="Shiryaev A."/>
            <person name="Soop K."/>
            <person name="Spirin V."/>
            <person name="Szebenyi C."/>
            <person name="Tomsovsky M."/>
            <person name="Tulloss R.E."/>
            <person name="Uehling J."/>
            <person name="Grigoriev I.V."/>
            <person name="Vagvolgyi C."/>
            <person name="Papp T."/>
            <person name="Martin F.M."/>
            <person name="Miettinen O."/>
            <person name="Hibbett D.S."/>
            <person name="Nagy L.G."/>
        </authorList>
    </citation>
    <scope>NUCLEOTIDE SEQUENCE [LARGE SCALE GENOMIC DNA]</scope>
    <source>
        <strain evidence="7 8">CBS 166.37</strain>
    </source>
</reference>
<dbReference type="PROSITE" id="PS50186">
    <property type="entry name" value="DEP"/>
    <property type="match status" value="1"/>
</dbReference>
<dbReference type="Proteomes" id="UP000308652">
    <property type="component" value="Unassembled WGS sequence"/>
</dbReference>
<feature type="compositionally biased region" description="Polar residues" evidence="5">
    <location>
        <begin position="588"/>
        <end position="600"/>
    </location>
</feature>
<dbReference type="SUPFAM" id="SSF46785">
    <property type="entry name" value="Winged helix' DNA-binding domain"/>
    <property type="match status" value="1"/>
</dbReference>
<evidence type="ECO:0000256" key="4">
    <source>
        <dbReference type="ARBA" id="ARBA00021881"/>
    </source>
</evidence>
<evidence type="ECO:0000259" key="6">
    <source>
        <dbReference type="PROSITE" id="PS50186"/>
    </source>
</evidence>
<dbReference type="EMBL" id="ML213614">
    <property type="protein sequence ID" value="TFK36407.1"/>
    <property type="molecule type" value="Genomic_DNA"/>
</dbReference>
<name>A0A5C3LV14_9AGAR</name>
<dbReference type="Gene3D" id="1.10.10.10">
    <property type="entry name" value="Winged helix-like DNA-binding domain superfamily/Winged helix DNA-binding domain"/>
    <property type="match status" value="1"/>
</dbReference>
<evidence type="ECO:0000313" key="8">
    <source>
        <dbReference type="Proteomes" id="UP000308652"/>
    </source>
</evidence>
<evidence type="ECO:0000256" key="5">
    <source>
        <dbReference type="SAM" id="MobiDB-lite"/>
    </source>
</evidence>
<protein>
    <recommendedName>
        <fullName evidence="3">Vacuolar membrane-associated protein IML1</fullName>
    </recommendedName>
    <alternativeName>
        <fullName evidence="4">Vacuolar membrane-associated protein iml1</fullName>
    </alternativeName>
</protein>
<feature type="compositionally biased region" description="Low complexity" evidence="5">
    <location>
        <begin position="797"/>
        <end position="814"/>
    </location>
</feature>
<dbReference type="InterPro" id="IPR000591">
    <property type="entry name" value="DEP_dom"/>
</dbReference>
<dbReference type="PANTHER" id="PTHR13179:SF8">
    <property type="entry name" value="GATOR COMPLEX PROTEIN DEPDC5"/>
    <property type="match status" value="1"/>
</dbReference>
<feature type="compositionally biased region" description="Low complexity" evidence="5">
    <location>
        <begin position="616"/>
        <end position="650"/>
    </location>
</feature>
<feature type="compositionally biased region" description="Basic and acidic residues" evidence="5">
    <location>
        <begin position="601"/>
        <end position="611"/>
    </location>
</feature>
<dbReference type="GO" id="GO:0010508">
    <property type="term" value="P:positive regulation of autophagy"/>
    <property type="evidence" value="ECO:0007669"/>
    <property type="project" value="TreeGrafter"/>
</dbReference>
<accession>A0A5C3LV14</accession>
<keyword evidence="8" id="KW-1185">Reference proteome</keyword>
<feature type="domain" description="DEP" evidence="6">
    <location>
        <begin position="1169"/>
        <end position="1244"/>
    </location>
</feature>
<dbReference type="GO" id="GO:1990130">
    <property type="term" value="C:GATOR1 complex"/>
    <property type="evidence" value="ECO:0007669"/>
    <property type="project" value="TreeGrafter"/>
</dbReference>
<dbReference type="Pfam" id="PF12257">
    <property type="entry name" value="IML1"/>
    <property type="match status" value="1"/>
</dbReference>
<organism evidence="7 8">
    <name type="scientific">Crucibulum laeve</name>
    <dbReference type="NCBI Taxonomy" id="68775"/>
    <lineage>
        <taxon>Eukaryota</taxon>
        <taxon>Fungi</taxon>
        <taxon>Dikarya</taxon>
        <taxon>Basidiomycota</taxon>
        <taxon>Agaricomycotina</taxon>
        <taxon>Agaricomycetes</taxon>
        <taxon>Agaricomycetidae</taxon>
        <taxon>Agaricales</taxon>
        <taxon>Agaricineae</taxon>
        <taxon>Nidulariaceae</taxon>
        <taxon>Crucibulum</taxon>
    </lineage>
</organism>
<feature type="compositionally biased region" description="Low complexity" evidence="5">
    <location>
        <begin position="742"/>
        <end position="753"/>
    </location>
</feature>
<dbReference type="SMART" id="SM00049">
    <property type="entry name" value="DEP"/>
    <property type="match status" value="1"/>
</dbReference>
<feature type="region of interest" description="Disordered" evidence="5">
    <location>
        <begin position="565"/>
        <end position="657"/>
    </location>
</feature>
<dbReference type="InterPro" id="IPR027244">
    <property type="entry name" value="IML1"/>
</dbReference>
<evidence type="ECO:0000313" key="7">
    <source>
        <dbReference type="EMBL" id="TFK36407.1"/>
    </source>
</evidence>
<feature type="compositionally biased region" description="Polar residues" evidence="5">
    <location>
        <begin position="701"/>
        <end position="710"/>
    </location>
</feature>
<feature type="region of interest" description="Disordered" evidence="5">
    <location>
        <begin position="741"/>
        <end position="814"/>
    </location>
</feature>